<feature type="chain" id="PRO_5012665518" evidence="11">
    <location>
        <begin position="23"/>
        <end position="283"/>
    </location>
</feature>
<evidence type="ECO:0000256" key="3">
    <source>
        <dbReference type="ARBA" id="ARBA00022448"/>
    </source>
</evidence>
<dbReference type="Proteomes" id="UP000193207">
    <property type="component" value="Unassembled WGS sequence"/>
</dbReference>
<keyword evidence="5" id="KW-0997">Cell inner membrane</keyword>
<accession>A0A1X6YE19</accession>
<dbReference type="PANTHER" id="PTHR33446">
    <property type="entry name" value="PROTEIN TONB-RELATED"/>
    <property type="match status" value="1"/>
</dbReference>
<keyword evidence="11" id="KW-0732">Signal</keyword>
<keyword evidence="3" id="KW-0813">Transport</keyword>
<dbReference type="InterPro" id="IPR051045">
    <property type="entry name" value="TonB-dependent_transducer"/>
</dbReference>
<evidence type="ECO:0000313" key="13">
    <source>
        <dbReference type="EMBL" id="SLN18509.1"/>
    </source>
</evidence>
<gene>
    <name evidence="13" type="ORF">ROH8110_00573</name>
</gene>
<evidence type="ECO:0000259" key="12">
    <source>
        <dbReference type="PROSITE" id="PS52015"/>
    </source>
</evidence>
<evidence type="ECO:0000256" key="2">
    <source>
        <dbReference type="ARBA" id="ARBA00006555"/>
    </source>
</evidence>
<evidence type="ECO:0000256" key="11">
    <source>
        <dbReference type="SAM" id="SignalP"/>
    </source>
</evidence>
<dbReference type="InterPro" id="IPR037682">
    <property type="entry name" value="TonB_C"/>
</dbReference>
<feature type="compositionally biased region" description="Low complexity" evidence="10">
    <location>
        <begin position="149"/>
        <end position="164"/>
    </location>
</feature>
<dbReference type="PROSITE" id="PS52015">
    <property type="entry name" value="TONB_CTD"/>
    <property type="match status" value="1"/>
</dbReference>
<dbReference type="Pfam" id="PF03544">
    <property type="entry name" value="TonB_C"/>
    <property type="match status" value="1"/>
</dbReference>
<keyword evidence="9" id="KW-0472">Membrane</keyword>
<evidence type="ECO:0000256" key="10">
    <source>
        <dbReference type="SAM" id="MobiDB-lite"/>
    </source>
</evidence>
<feature type="compositionally biased region" description="Basic and acidic residues" evidence="10">
    <location>
        <begin position="127"/>
        <end position="137"/>
    </location>
</feature>
<dbReference type="EMBL" id="FWFU01000001">
    <property type="protein sequence ID" value="SLN18509.1"/>
    <property type="molecule type" value="Genomic_DNA"/>
</dbReference>
<comment type="subcellular location">
    <subcellularLocation>
        <location evidence="1">Cell inner membrane</location>
        <topology evidence="1">Single-pass membrane protein</topology>
        <orientation evidence="1">Periplasmic side</orientation>
    </subcellularLocation>
</comment>
<dbReference type="GO" id="GO:0098797">
    <property type="term" value="C:plasma membrane protein complex"/>
    <property type="evidence" value="ECO:0007669"/>
    <property type="project" value="TreeGrafter"/>
</dbReference>
<organism evidence="13 14">
    <name type="scientific">Roseovarius halotolerans</name>
    <dbReference type="NCBI Taxonomy" id="505353"/>
    <lineage>
        <taxon>Bacteria</taxon>
        <taxon>Pseudomonadati</taxon>
        <taxon>Pseudomonadota</taxon>
        <taxon>Alphaproteobacteria</taxon>
        <taxon>Rhodobacterales</taxon>
        <taxon>Roseobacteraceae</taxon>
        <taxon>Roseovarius</taxon>
    </lineage>
</organism>
<dbReference type="GO" id="GO:0015031">
    <property type="term" value="P:protein transport"/>
    <property type="evidence" value="ECO:0007669"/>
    <property type="project" value="UniProtKB-KW"/>
</dbReference>
<keyword evidence="7" id="KW-0653">Protein transport</keyword>
<keyword evidence="6" id="KW-0812">Transmembrane</keyword>
<dbReference type="RefSeq" id="WP_085816251.1">
    <property type="nucleotide sequence ID" value="NZ_FWFU01000001.1"/>
</dbReference>
<keyword evidence="8" id="KW-1133">Transmembrane helix</keyword>
<name>A0A1X6YE19_9RHOB</name>
<dbReference type="SUPFAM" id="SSF74653">
    <property type="entry name" value="TolA/TonB C-terminal domain"/>
    <property type="match status" value="1"/>
</dbReference>
<evidence type="ECO:0000256" key="9">
    <source>
        <dbReference type="ARBA" id="ARBA00023136"/>
    </source>
</evidence>
<evidence type="ECO:0000256" key="7">
    <source>
        <dbReference type="ARBA" id="ARBA00022927"/>
    </source>
</evidence>
<evidence type="ECO:0000256" key="6">
    <source>
        <dbReference type="ARBA" id="ARBA00022692"/>
    </source>
</evidence>
<feature type="domain" description="TonB C-terminal" evidence="12">
    <location>
        <begin position="195"/>
        <end position="283"/>
    </location>
</feature>
<dbReference type="InterPro" id="IPR006260">
    <property type="entry name" value="TonB/TolA_C"/>
</dbReference>
<proteinExistence type="inferred from homology"/>
<feature type="signal peptide" evidence="11">
    <location>
        <begin position="1"/>
        <end position="22"/>
    </location>
</feature>
<reference evidence="13 14" key="1">
    <citation type="submission" date="2017-03" db="EMBL/GenBank/DDBJ databases">
        <authorList>
            <person name="Afonso C.L."/>
            <person name="Miller P.J."/>
            <person name="Scott M.A."/>
            <person name="Spackman E."/>
            <person name="Goraichik I."/>
            <person name="Dimitrov K.M."/>
            <person name="Suarez D.L."/>
            <person name="Swayne D.E."/>
        </authorList>
    </citation>
    <scope>NUCLEOTIDE SEQUENCE [LARGE SCALE GENOMIC DNA]</scope>
    <source>
        <strain evidence="13 14">CECT 8110</strain>
    </source>
</reference>
<evidence type="ECO:0000256" key="1">
    <source>
        <dbReference type="ARBA" id="ARBA00004383"/>
    </source>
</evidence>
<dbReference type="PANTHER" id="PTHR33446:SF2">
    <property type="entry name" value="PROTEIN TONB"/>
    <property type="match status" value="1"/>
</dbReference>
<evidence type="ECO:0000256" key="5">
    <source>
        <dbReference type="ARBA" id="ARBA00022519"/>
    </source>
</evidence>
<protein>
    <submittedName>
        <fullName evidence="13">Gram-negative bacterial tonB protein</fullName>
    </submittedName>
</protein>
<keyword evidence="14" id="KW-1185">Reference proteome</keyword>
<feature type="compositionally biased region" description="Pro residues" evidence="10">
    <location>
        <begin position="116"/>
        <end position="126"/>
    </location>
</feature>
<dbReference type="GO" id="GO:0055085">
    <property type="term" value="P:transmembrane transport"/>
    <property type="evidence" value="ECO:0007669"/>
    <property type="project" value="InterPro"/>
</dbReference>
<dbReference type="AlphaFoldDB" id="A0A1X6YE19"/>
<comment type="similarity">
    <text evidence="2">Belongs to the TonB family.</text>
</comment>
<evidence type="ECO:0000256" key="4">
    <source>
        <dbReference type="ARBA" id="ARBA00022475"/>
    </source>
</evidence>
<dbReference type="GO" id="GO:0031992">
    <property type="term" value="F:energy transducer activity"/>
    <property type="evidence" value="ECO:0007669"/>
    <property type="project" value="TreeGrafter"/>
</dbReference>
<dbReference type="NCBIfam" id="TIGR01352">
    <property type="entry name" value="tonB_Cterm"/>
    <property type="match status" value="1"/>
</dbReference>
<evidence type="ECO:0000256" key="8">
    <source>
        <dbReference type="ARBA" id="ARBA00022989"/>
    </source>
</evidence>
<evidence type="ECO:0000313" key="14">
    <source>
        <dbReference type="Proteomes" id="UP000193207"/>
    </source>
</evidence>
<dbReference type="Gene3D" id="3.30.1150.10">
    <property type="match status" value="1"/>
</dbReference>
<keyword evidence="4" id="KW-1003">Cell membrane</keyword>
<sequence length="283" mass="29087">MRRTLEFSLFIGLAVAAHLAVAAIGRDDQGAESMGQGGAAAITLQASDAQMAAMVSQWDTPPETTPAPERAKMPAPIPQAPDMSPVQADPMIAKAPNVPGLALPKAESLPERSATAPPPPKPPAPEAKPKAKPEPKPKPKPASPRKAKPQSQKPAPATAAQAAKGKGGTANAGEAQRPAAASTLSAGQRQSLLQQWGAQVRNKIERGKRYPSAARGASGTVRVRITVGRDGRLRGAALAGSSGMAALDEAALRAVRSAGRFAPAPGGLTQPNYTFTLPMHFRG</sequence>
<feature type="region of interest" description="Disordered" evidence="10">
    <location>
        <begin position="57"/>
        <end position="188"/>
    </location>
</feature>
<dbReference type="OrthoDB" id="7722272at2"/>